<dbReference type="Proteomes" id="UP000294200">
    <property type="component" value="Unassembled WGS sequence"/>
</dbReference>
<comment type="caution">
    <text evidence="1">The sequence shown here is derived from an EMBL/GenBank/DDBJ whole genome shotgun (WGS) entry which is preliminary data.</text>
</comment>
<accession>A0A4R0XDP2</accession>
<gene>
    <name evidence="1" type="ORF">BZM27_30505</name>
</gene>
<proteinExistence type="predicted"/>
<dbReference type="AlphaFoldDB" id="A0A4R0XDP2"/>
<name>A0A4R0XDP2_9BURK</name>
<evidence type="ECO:0000313" key="1">
    <source>
        <dbReference type="EMBL" id="TCG05870.1"/>
    </source>
</evidence>
<organism evidence="1 2">
    <name type="scientific">Paraburkholderia steynii</name>
    <dbReference type="NCBI Taxonomy" id="1245441"/>
    <lineage>
        <taxon>Bacteria</taxon>
        <taxon>Pseudomonadati</taxon>
        <taxon>Pseudomonadota</taxon>
        <taxon>Betaproteobacteria</taxon>
        <taxon>Burkholderiales</taxon>
        <taxon>Burkholderiaceae</taxon>
        <taxon>Paraburkholderia</taxon>
    </lineage>
</organism>
<sequence length="187" mass="20594">MLTHFLGQSTLSRLTHRTSAERFDILKEAAQSREIEQLAITLHGRGNTTASKAFTRRIDYLEKEVGRLDELLAQEAELWEGTLAAGALDPTGAAALGRMILVEIDAVRAELALGPMARQTTGAMDHSELATIWSEGQTQVRGREAQLRRAGQLIEGWGRRTTLLAETEAALEKLKPSRCSWLPDCSN</sequence>
<dbReference type="EMBL" id="MWML01000140">
    <property type="protein sequence ID" value="TCG05870.1"/>
    <property type="molecule type" value="Genomic_DNA"/>
</dbReference>
<protein>
    <submittedName>
        <fullName evidence="1">Uncharacterized protein</fullName>
    </submittedName>
</protein>
<reference evidence="1 2" key="1">
    <citation type="submission" date="2017-02" db="EMBL/GenBank/DDBJ databases">
        <title>Paraburkholderia sophoroidis sp. nov. and Paraburkholderia steynii sp. nov. rhizobial symbionts of the fynbos legume Hypocalyptus sophoroides.</title>
        <authorList>
            <person name="Steenkamp E.T."/>
            <person name="Beukes C.W."/>
            <person name="Van Zyl E."/>
            <person name="Avontuur J."/>
            <person name="Chan W.Y."/>
            <person name="Hassen A."/>
            <person name="Palmer M."/>
            <person name="Mthombeni L."/>
            <person name="Phalane F."/>
            <person name="Sereme K."/>
            <person name="Venter S.N."/>
        </authorList>
    </citation>
    <scope>NUCLEOTIDE SEQUENCE [LARGE SCALE GENOMIC DNA]</scope>
    <source>
        <strain evidence="1 2">HC1.1ba</strain>
    </source>
</reference>
<keyword evidence="2" id="KW-1185">Reference proteome</keyword>
<evidence type="ECO:0000313" key="2">
    <source>
        <dbReference type="Proteomes" id="UP000294200"/>
    </source>
</evidence>